<dbReference type="EMBL" id="NPDN01000004">
    <property type="protein sequence ID" value="PJZ25861.1"/>
    <property type="molecule type" value="Genomic_DNA"/>
</dbReference>
<name>A0A2M9XDS6_9LEPT</name>
<dbReference type="SMART" id="SM00257">
    <property type="entry name" value="LysM"/>
    <property type="match status" value="1"/>
</dbReference>
<dbReference type="InterPro" id="IPR006860">
    <property type="entry name" value="FecR"/>
</dbReference>
<dbReference type="Proteomes" id="UP000232196">
    <property type="component" value="Unassembled WGS sequence"/>
</dbReference>
<evidence type="ECO:0000259" key="1">
    <source>
        <dbReference type="PROSITE" id="PS51782"/>
    </source>
</evidence>
<accession>A0A2M9XDS6</accession>
<dbReference type="PROSITE" id="PS51782">
    <property type="entry name" value="LYSM"/>
    <property type="match status" value="1"/>
</dbReference>
<comment type="caution">
    <text evidence="2">The sequence shown here is derived from an EMBL/GenBank/DDBJ whole genome shotgun (WGS) entry which is preliminary data.</text>
</comment>
<dbReference type="Gene3D" id="2.60.120.1440">
    <property type="match status" value="1"/>
</dbReference>
<sequence>MSSQNFPFSISRFKLFQFFAILFISVSLIGIFAEPKKGVHEDVFEYKVKKNDTLSKIAKEFLQDPRNWKELLKYNEIPNPSLIREGTTLLIPGFLRKDTISATGEIIKPNAGPVAVADFQKGQVQFSRDFTPTGLPASWSKLSKDQLLNMDDWVQTGQGSSSKIIFTKNGTIVELREKTLTKIVKTTSESISEYKLNKDGGILELKSGYLEAKVPPKKPGDDTRKFMVVTPTAVVGVRGTELYVNAPDPENTTVGCYKGELEVSAEGKTVAVPAGFGTTVVKGQAPSKPEKLPEKVELE</sequence>
<evidence type="ECO:0000313" key="3">
    <source>
        <dbReference type="Proteomes" id="UP000232196"/>
    </source>
</evidence>
<keyword evidence="3" id="KW-1185">Reference proteome</keyword>
<organism evidence="2 3">
    <name type="scientific">Leptospira hartskeerlii</name>
    <dbReference type="NCBI Taxonomy" id="2023177"/>
    <lineage>
        <taxon>Bacteria</taxon>
        <taxon>Pseudomonadati</taxon>
        <taxon>Spirochaetota</taxon>
        <taxon>Spirochaetia</taxon>
        <taxon>Leptospirales</taxon>
        <taxon>Leptospiraceae</taxon>
        <taxon>Leptospira</taxon>
    </lineage>
</organism>
<dbReference type="AlphaFoldDB" id="A0A2M9XDS6"/>
<dbReference type="InterPro" id="IPR018392">
    <property type="entry name" value="LysM"/>
</dbReference>
<dbReference type="OrthoDB" id="369729at2"/>
<reference evidence="2 3" key="1">
    <citation type="submission" date="2017-07" db="EMBL/GenBank/DDBJ databases">
        <title>Leptospira spp. isolated from tropical soils.</title>
        <authorList>
            <person name="Thibeaux R."/>
            <person name="Iraola G."/>
            <person name="Ferres I."/>
            <person name="Bierque E."/>
            <person name="Girault D."/>
            <person name="Soupe-Gilbert M.-E."/>
            <person name="Picardeau M."/>
            <person name="Goarant C."/>
        </authorList>
    </citation>
    <scope>NUCLEOTIDE SEQUENCE [LARGE SCALE GENOMIC DNA]</scope>
    <source>
        <strain evidence="2 3">MCA1-C-A1</strain>
    </source>
</reference>
<proteinExistence type="predicted"/>
<dbReference type="SUPFAM" id="SSF54106">
    <property type="entry name" value="LysM domain"/>
    <property type="match status" value="1"/>
</dbReference>
<evidence type="ECO:0000313" key="2">
    <source>
        <dbReference type="EMBL" id="PJZ25861.1"/>
    </source>
</evidence>
<feature type="domain" description="LysM" evidence="1">
    <location>
        <begin position="44"/>
        <end position="91"/>
    </location>
</feature>
<dbReference type="PANTHER" id="PTHR38731">
    <property type="entry name" value="LIPL45-RELATED LIPOPROTEIN-RELATED"/>
    <property type="match status" value="1"/>
</dbReference>
<dbReference type="Pfam" id="PF01476">
    <property type="entry name" value="LysM"/>
    <property type="match status" value="1"/>
</dbReference>
<dbReference type="RefSeq" id="WP_100706498.1">
    <property type="nucleotide sequence ID" value="NZ_NPDL01000001.1"/>
</dbReference>
<gene>
    <name evidence="2" type="ORF">CH357_09520</name>
</gene>
<dbReference type="Pfam" id="PF04773">
    <property type="entry name" value="FecR"/>
    <property type="match status" value="1"/>
</dbReference>
<dbReference type="Gene3D" id="3.10.350.10">
    <property type="entry name" value="LysM domain"/>
    <property type="match status" value="1"/>
</dbReference>
<dbReference type="InterPro" id="IPR036779">
    <property type="entry name" value="LysM_dom_sf"/>
</dbReference>
<protein>
    <submittedName>
        <fullName evidence="2">Iron dicitrate transport regulator FecR</fullName>
    </submittedName>
</protein>
<dbReference type="CDD" id="cd00118">
    <property type="entry name" value="LysM"/>
    <property type="match status" value="1"/>
</dbReference>